<protein>
    <recommendedName>
        <fullName evidence="3">Double-GTPase 2 domain-containing protein</fullName>
    </recommendedName>
</protein>
<evidence type="ECO:0000313" key="4">
    <source>
        <dbReference type="EMBL" id="ACU37067.1"/>
    </source>
</evidence>
<evidence type="ECO:0000256" key="1">
    <source>
        <dbReference type="SAM" id="MobiDB-lite"/>
    </source>
</evidence>
<feature type="compositionally biased region" description="Basic and acidic residues" evidence="1">
    <location>
        <begin position="351"/>
        <end position="363"/>
    </location>
</feature>
<feature type="transmembrane region" description="Helical" evidence="2">
    <location>
        <begin position="314"/>
        <end position="333"/>
    </location>
</feature>
<feature type="region of interest" description="Disordered" evidence="1">
    <location>
        <begin position="342"/>
        <end position="363"/>
    </location>
</feature>
<dbReference type="AlphaFoldDB" id="C6W846"/>
<reference evidence="4 5" key="1">
    <citation type="journal article" date="2009" name="Stand. Genomic Sci.">
        <title>Complete genome sequence of Actinosynnema mirum type strain (101).</title>
        <authorList>
            <person name="Land M."/>
            <person name="Lapidus A."/>
            <person name="Mayilraj S."/>
            <person name="Chen F."/>
            <person name="Copeland A."/>
            <person name="Del Rio T.G."/>
            <person name="Nolan M."/>
            <person name="Lucas S."/>
            <person name="Tice H."/>
            <person name="Cheng J.F."/>
            <person name="Chertkov O."/>
            <person name="Bruce D."/>
            <person name="Goodwin L."/>
            <person name="Pitluck S."/>
            <person name="Rohde M."/>
            <person name="Goker M."/>
            <person name="Pati A."/>
            <person name="Ivanova N."/>
            <person name="Mavromatis K."/>
            <person name="Chen A."/>
            <person name="Palaniappan K."/>
            <person name="Hauser L."/>
            <person name="Chang Y.J."/>
            <person name="Jeffries C.C."/>
            <person name="Brettin T."/>
            <person name="Detter J.C."/>
            <person name="Han C."/>
            <person name="Chain P."/>
            <person name="Tindall B.J."/>
            <person name="Bristow J."/>
            <person name="Eisen J.A."/>
            <person name="Markowitz V."/>
            <person name="Hugenholtz P."/>
            <person name="Kyrpides N.C."/>
            <person name="Klenk H.P."/>
        </authorList>
    </citation>
    <scope>NUCLEOTIDE SEQUENCE [LARGE SCALE GENOMIC DNA]</scope>
    <source>
        <strain evidence="5">ATCC 29888 / DSM 43827 / JCM 3225 / NBRC 14064 / NCIMB 13271 / NRRL B-12336 / IMRU 3971 / 101</strain>
    </source>
</reference>
<evidence type="ECO:0000313" key="5">
    <source>
        <dbReference type="Proteomes" id="UP000002213"/>
    </source>
</evidence>
<feature type="domain" description="Double-GTPase 2" evidence="3">
    <location>
        <begin position="45"/>
        <end position="231"/>
    </location>
</feature>
<proteinExistence type="predicted"/>
<evidence type="ECO:0000256" key="2">
    <source>
        <dbReference type="SAM" id="Phobius"/>
    </source>
</evidence>
<dbReference type="SUPFAM" id="SSF52540">
    <property type="entry name" value="P-loop containing nucleoside triphosphate hydrolases"/>
    <property type="match status" value="1"/>
</dbReference>
<sequence>MTESLQAYVIPVASLLSISYLATLLKQRRNRKQAIMSHRTVQVMLLGLPESGKTVLFAAVYRALAYGGRDQVVLKADDNTAPHVLELTTALEQPGVELPPSNQLGTSVDLDFTFVVKDADGTTRDVCGLSFLDYAGEHANRLLHPGEAEPSKEVLESLDRADVLMGVLDGKRVLEVMKNGKDPKFFPELSELILLLTHAPQKVVHLVITKWDLIAELHTLAEVVERLNRFPPFQQFRDQCGGVLRIIPVSAFGMNGYLSHDVDGKALKAEERGLHWEPFNAATPFAHALRDVLEANVERLRANQEKASAGDYPAFFLSVGALLGMITISFPLLPGGEVQVELRPGQGGGDSPHRTADRERQDLDKVVRYLRRLSDDGVSKNLKHRERP</sequence>
<dbReference type="HOGENOM" id="CLU_711032_0_0_11"/>
<dbReference type="InterPro" id="IPR045528">
    <property type="entry name" value="DO-GTPase2"/>
</dbReference>
<dbReference type="EMBL" id="CP001630">
    <property type="protein sequence ID" value="ACU37067.1"/>
    <property type="molecule type" value="Genomic_DNA"/>
</dbReference>
<keyword evidence="2" id="KW-0812">Transmembrane</keyword>
<keyword evidence="5" id="KW-1185">Reference proteome</keyword>
<name>C6W846_ACTMD</name>
<evidence type="ECO:0000259" key="3">
    <source>
        <dbReference type="Pfam" id="PF19993"/>
    </source>
</evidence>
<dbReference type="Gene3D" id="3.40.50.300">
    <property type="entry name" value="P-loop containing nucleotide triphosphate hydrolases"/>
    <property type="match status" value="1"/>
</dbReference>
<gene>
    <name evidence="4" type="ordered locus">Amir_3156</name>
</gene>
<dbReference type="eggNOG" id="COG1160">
    <property type="taxonomic scope" value="Bacteria"/>
</dbReference>
<dbReference type="InterPro" id="IPR027417">
    <property type="entry name" value="P-loop_NTPase"/>
</dbReference>
<accession>C6W846</accession>
<dbReference type="KEGG" id="ami:Amir_3156"/>
<dbReference type="Pfam" id="PF19993">
    <property type="entry name" value="DO-GTPase2"/>
    <property type="match status" value="1"/>
</dbReference>
<keyword evidence="2" id="KW-0472">Membrane</keyword>
<keyword evidence="2" id="KW-1133">Transmembrane helix</keyword>
<feature type="transmembrane region" description="Helical" evidence="2">
    <location>
        <begin position="6"/>
        <end position="25"/>
    </location>
</feature>
<dbReference type="Proteomes" id="UP000002213">
    <property type="component" value="Chromosome"/>
</dbReference>
<organism evidence="4 5">
    <name type="scientific">Actinosynnema mirum (strain ATCC 29888 / DSM 43827 / JCM 3225 / NBRC 14064 / NCIMB 13271 / NRRL B-12336 / IMRU 3971 / 101)</name>
    <dbReference type="NCBI Taxonomy" id="446462"/>
    <lineage>
        <taxon>Bacteria</taxon>
        <taxon>Bacillati</taxon>
        <taxon>Actinomycetota</taxon>
        <taxon>Actinomycetes</taxon>
        <taxon>Pseudonocardiales</taxon>
        <taxon>Pseudonocardiaceae</taxon>
        <taxon>Actinosynnema</taxon>
    </lineage>
</organism>